<dbReference type="InterPro" id="IPR016024">
    <property type="entry name" value="ARM-type_fold"/>
</dbReference>
<evidence type="ECO:0000259" key="9">
    <source>
        <dbReference type="SMART" id="SM01036"/>
    </source>
</evidence>
<evidence type="ECO:0000313" key="10">
    <source>
        <dbReference type="EMBL" id="KOS14697.1"/>
    </source>
</evidence>
<dbReference type="Proteomes" id="UP000037751">
    <property type="component" value="Unassembled WGS sequence"/>
</dbReference>
<dbReference type="Pfam" id="PF08146">
    <property type="entry name" value="BP28CT"/>
    <property type="match status" value="1"/>
</dbReference>
<dbReference type="InterPro" id="IPR022125">
    <property type="entry name" value="U3snoRNP10_N"/>
</dbReference>
<evidence type="ECO:0000256" key="4">
    <source>
        <dbReference type="ARBA" id="ARBA00022517"/>
    </source>
</evidence>
<dbReference type="SMART" id="SM01036">
    <property type="entry name" value="BP28CT"/>
    <property type="match status" value="1"/>
</dbReference>
<dbReference type="PANTHER" id="PTHR13457:SF1">
    <property type="entry name" value="HEAT REPEAT-CONTAINING PROTEIN 1"/>
    <property type="match status" value="1"/>
</dbReference>
<keyword evidence="7 8" id="KW-0687">Ribonucleoprotein</keyword>
<keyword evidence="5 8" id="KW-0698">rRNA processing</keyword>
<evidence type="ECO:0000313" key="11">
    <source>
        <dbReference type="Proteomes" id="UP000037751"/>
    </source>
</evidence>
<dbReference type="InterPro" id="IPR011989">
    <property type="entry name" value="ARM-like"/>
</dbReference>
<dbReference type="STRING" id="77020.A0A0M8MQB8"/>
<evidence type="ECO:0000256" key="1">
    <source>
        <dbReference type="ARBA" id="ARBA00004604"/>
    </source>
</evidence>
<dbReference type="GO" id="GO:0034455">
    <property type="term" value="C:t-UTP complex"/>
    <property type="evidence" value="ECO:0007669"/>
    <property type="project" value="TreeGrafter"/>
</dbReference>
<proteinExistence type="inferred from homology"/>
<dbReference type="SUPFAM" id="SSF48371">
    <property type="entry name" value="ARM repeat"/>
    <property type="match status" value="1"/>
</dbReference>
<dbReference type="GeneID" id="28727026"/>
<evidence type="ECO:0000256" key="5">
    <source>
        <dbReference type="ARBA" id="ARBA00022552"/>
    </source>
</evidence>
<dbReference type="PANTHER" id="PTHR13457">
    <property type="entry name" value="BAP28"/>
    <property type="match status" value="1"/>
</dbReference>
<feature type="domain" description="BP28 C-terminal" evidence="9">
    <location>
        <begin position="1790"/>
        <end position="1930"/>
    </location>
</feature>
<reference evidence="10 11" key="1">
    <citation type="submission" date="2015-07" db="EMBL/GenBank/DDBJ databases">
        <title>Draft Genome Sequence of Malassezia furfur CBS1878 and Malassezia pachydermatis CBS1879.</title>
        <authorList>
            <person name="Triana S."/>
            <person name="Ohm R."/>
            <person name="Gonzalez A."/>
            <person name="DeCock H."/>
            <person name="Restrepo S."/>
            <person name="Celis A."/>
        </authorList>
    </citation>
    <scope>NUCLEOTIDE SEQUENCE [LARGE SCALE GENOMIC DNA]</scope>
    <source>
        <strain evidence="10 11">CBS 1879</strain>
    </source>
</reference>
<keyword evidence="11" id="KW-1185">Reference proteome</keyword>
<dbReference type="InterPro" id="IPR040191">
    <property type="entry name" value="UTP10"/>
</dbReference>
<keyword evidence="4 8" id="KW-0690">Ribosome biogenesis</keyword>
<dbReference type="GO" id="GO:0030686">
    <property type="term" value="C:90S preribosome"/>
    <property type="evidence" value="ECO:0007669"/>
    <property type="project" value="TreeGrafter"/>
</dbReference>
<evidence type="ECO:0000256" key="2">
    <source>
        <dbReference type="ARBA" id="ARBA00010559"/>
    </source>
</evidence>
<name>A0A0M8MQB8_9BASI</name>
<evidence type="ECO:0000256" key="8">
    <source>
        <dbReference type="RuleBase" id="RU367065"/>
    </source>
</evidence>
<evidence type="ECO:0000256" key="6">
    <source>
        <dbReference type="ARBA" id="ARBA00023242"/>
    </source>
</evidence>
<evidence type="ECO:0000256" key="7">
    <source>
        <dbReference type="ARBA" id="ARBA00023274"/>
    </source>
</evidence>
<accession>A0A0M8MQB8</accession>
<keyword evidence="6 8" id="KW-0539">Nucleus</keyword>
<dbReference type="GO" id="GO:0045943">
    <property type="term" value="P:positive regulation of transcription by RNA polymerase I"/>
    <property type="evidence" value="ECO:0007669"/>
    <property type="project" value="TreeGrafter"/>
</dbReference>
<organism evidence="10 11">
    <name type="scientific">Malassezia pachydermatis</name>
    <dbReference type="NCBI Taxonomy" id="77020"/>
    <lineage>
        <taxon>Eukaryota</taxon>
        <taxon>Fungi</taxon>
        <taxon>Dikarya</taxon>
        <taxon>Basidiomycota</taxon>
        <taxon>Ustilaginomycotina</taxon>
        <taxon>Malasseziomycetes</taxon>
        <taxon>Malasseziales</taxon>
        <taxon>Malasseziaceae</taxon>
        <taxon>Malassezia</taxon>
    </lineage>
</organism>
<evidence type="ECO:0000256" key="3">
    <source>
        <dbReference type="ARBA" id="ARBA00015399"/>
    </source>
</evidence>
<dbReference type="RefSeq" id="XP_017992329.1">
    <property type="nucleotide sequence ID" value="XM_018135151.1"/>
</dbReference>
<dbReference type="GO" id="GO:0030515">
    <property type="term" value="F:snoRNA binding"/>
    <property type="evidence" value="ECO:0007669"/>
    <property type="project" value="TreeGrafter"/>
</dbReference>
<dbReference type="Gene3D" id="1.25.10.10">
    <property type="entry name" value="Leucine-rich Repeat Variant"/>
    <property type="match status" value="1"/>
</dbReference>
<dbReference type="Pfam" id="PF23243">
    <property type="entry name" value="HEAT_HEATR1"/>
    <property type="match status" value="1"/>
</dbReference>
<gene>
    <name evidence="10" type="ORF">Malapachy_0635</name>
</gene>
<dbReference type="VEuPathDB" id="FungiDB:Malapachy_0635"/>
<dbReference type="GO" id="GO:0000462">
    <property type="term" value="P:maturation of SSU-rRNA from tricistronic rRNA transcript (SSU-rRNA, 5.8S rRNA, LSU-rRNA)"/>
    <property type="evidence" value="ECO:0007669"/>
    <property type="project" value="TreeGrafter"/>
</dbReference>
<comment type="function">
    <text evidence="8">Involved in nucleolar processing of pre-18S ribosomal RNA.</text>
</comment>
<comment type="subunit">
    <text evidence="8">Component of the ribosomal small subunit (SSU) processome.</text>
</comment>
<dbReference type="InterPro" id="IPR056473">
    <property type="entry name" value="HEAT_Utp10/HEAT1"/>
</dbReference>
<protein>
    <recommendedName>
        <fullName evidence="3 8">U3 small nucleolar RNA-associated protein 10</fullName>
    </recommendedName>
</protein>
<dbReference type="Pfam" id="PF12397">
    <property type="entry name" value="U3snoRNP10"/>
    <property type="match status" value="1"/>
</dbReference>
<comment type="similarity">
    <text evidence="2 8">Belongs to the HEATR1/UTP10 family.</text>
</comment>
<comment type="subcellular location">
    <subcellularLocation>
        <location evidence="1 8">Nucleus</location>
        <location evidence="1 8">Nucleolus</location>
    </subcellularLocation>
</comment>
<dbReference type="GO" id="GO:0032040">
    <property type="term" value="C:small-subunit processome"/>
    <property type="evidence" value="ECO:0007669"/>
    <property type="project" value="TreeGrafter"/>
</dbReference>
<dbReference type="InterPro" id="IPR012954">
    <property type="entry name" value="BP28_C_dom"/>
</dbReference>
<dbReference type="OrthoDB" id="31183at2759"/>
<dbReference type="EMBL" id="LGAV01000003">
    <property type="protein sequence ID" value="KOS14697.1"/>
    <property type="molecule type" value="Genomic_DNA"/>
</dbReference>
<sequence>MASSLASQLASIRSHNASRLGSANALTSRDSYLFPPRVAAEQDHETVHALGVTGWEQLLDEDATLAQWPHGTLLFGEKSVKTDRTTLPKEANDEIDVAVCELLYLLGPVLLSRSAAKCLEWLVRRFRIHEYTPREVLRAFMPYHLTPQFSRMLQLIQVEQFPDMQFLAPVKKAQTPLPTSVLLQAMNGHLDLVRWIATVRAPAGMQVSRVHVPFWTSTLVQYCLYRRTPKRRGGADAQAVLAVLLPEILYMANAQVHSSEAVIGALMVLCSVSASFSLTAQAVRGLLESLARILSSPLASDVARAWVAACMSLCASPEDVADPLGDVAETQRLLSTSTVQALLSLPELTAQMSRALATHDVDAFAAQLLGALIEHVADPKAHTLLSSLLDEPSLQEAMAQKACVRLLLSTAKDTWEARVELLAQLRERYPERLDQAVDVARSQDEAQTWHVLRAILQTQATGRVPSVADATDDVALWLGVHGADVHAQHLALKHLLTHVQQGLVRAKDVLVREALMAALHSGYAVLLETLYAPANASLLFDAMDATSWADQLEARMATTSMTAEELTWHVRFLTTTLLTHAPSLRERVWRRMLWPHLLPTAQTPDLVPMMAKAAQSLDGVYARAMQQAQAETSSTSDAVTWTMALCDALVAQLHTCNEAMLLEELDQLCRAMDAPVSPGGALALMVLSQLLAQPQALPPRVWIALAYRMITLVHTHQLLAGQVEGVVLGDRVGRAVVQQVHDKLSRHSVRLLGVQALYAVLRHVPTAELDASLMVAVQCRTTPMAQLLLHAYQTLHAPGVGRVASAKLVPVLFEQLGMYSFSLLAGVWTTPGGQPPSVTSTTLATSPTLAALADALAAGALVPTSDVPTRLMAMRHAALLVQAATSQARLVDVQTLLPSLLVVLQDTTAVLRDAAAQLLCALDTWNKVNDAPRTIYGLEKVYGEASSALQYLDTPTYVKYTSLLAKEAGAFINDASFLASTHAAVLRGSGKKDTLFRTKVLCYLLSHAVCVPEPSVRVALLRMVRDVHAPCKLTTVLPLLQDAVSQPPTDAEYVHLLFDTMDASSVSVLTDRDTHTWTLLLQALRSDASTGLAQAALDTLQNGLCAALPADLREEAFLALAETLSDPHTTSVPEASVALRTLPVSDSVLVHVLRKLCTQLTRDDAMDDDVPTSKRARSATHEEPMRHAAVMLITVLESMQSRTLGMGAALVAALFDVVRAAIAQSATHLFNAEYLVQLAMQSLCNLFDHVTVLPTDVAQVVRADTIVHAIKVSSNMQSINHAILLLARFARLDAELVLHNIMPIFTFVGLNVLQRDDRFTLSVVEQTLRSIIPAFVNAVRPKVINDKDARLALWRETRSLLRIFSDASSHIPRHRRHVFFRLLIDVLGTDDFLAPVCMLLADRVAHRVSKTPSNSATLLQLPLGLVRAEPLRVRVHALNQMWAEIGRLLSHADDMFLAPAPKREYSEEHLSPVHQALTLLLFLQHALSKADATEADTCVDELEEYAWHTLCLGPADETVAQALDEARAPVLRMLPAPALLSMALQLLQGERARSGMPCKIPASLSRASLASLGLQWLEDMPHSSAVAASRTDHVALWTAVYEALISLWESHRAEPLGEEALQALYTCLQHATSAEHTALTQLLPRLLAHDATASTLQILTSIVSHVGVRALAQLNALVPYVAQAVQQGVEDERLAAGLSLLAALFKTLPQFMHAHVERAVRLMTEDKVQAMQRHSYAKGAFRRAQDALVKRMPAATLLDALTSVWRETIVSSTQLALLQLMQLTVREMDKAAVTAQYKSVFRFLLLALDGQRTSDDASQALTATVTRALHVYVTLALKLSESQFRPLFLRTYDWAVVDLLDDDAKGVQARTHVLYALVSTLLEQLHGMFVPFYAIVLDNARDLVREKPSATWHAVVHSVRLCAEADEGTFWTASRATKFVAPLVKALSYTDNEEVPRTLLALAHAVPDDTFLRTLNSALMSAANVRDMESRVRALSACASLWEAQGMALLTFVPETVAALTEVLDDVDPRVSAAALSLRGFIEEALGESLDSYLDAA</sequence>
<comment type="caution">
    <text evidence="10">The sequence shown here is derived from an EMBL/GenBank/DDBJ whole genome shotgun (WGS) entry which is preliminary data.</text>
</comment>